<reference evidence="1" key="1">
    <citation type="journal article" date="2021" name="Proc. Natl. Acad. Sci. U.S.A.">
        <title>A Catalog of Tens of Thousands of Viruses from Human Metagenomes Reveals Hidden Associations with Chronic Diseases.</title>
        <authorList>
            <person name="Tisza M.J."/>
            <person name="Buck C.B."/>
        </authorList>
    </citation>
    <scope>NUCLEOTIDE SEQUENCE</scope>
    <source>
        <strain evidence="1">CtOSJ35</strain>
    </source>
</reference>
<accession>A0A8S5PLA8</accession>
<proteinExistence type="predicted"/>
<dbReference type="EMBL" id="BK015447">
    <property type="protein sequence ID" value="DAE07267.1"/>
    <property type="molecule type" value="Genomic_DNA"/>
</dbReference>
<sequence>MKYFNRYDIIFKNKVHRLIVRASALKREIPLW</sequence>
<organism evidence="1">
    <name type="scientific">Siphoviridae sp. ctOSJ35</name>
    <dbReference type="NCBI Taxonomy" id="2825479"/>
    <lineage>
        <taxon>Viruses</taxon>
        <taxon>Duplodnaviria</taxon>
        <taxon>Heunggongvirae</taxon>
        <taxon>Uroviricota</taxon>
        <taxon>Caudoviricetes</taxon>
    </lineage>
</organism>
<protein>
    <submittedName>
        <fullName evidence="1">Uncharacterized protein</fullName>
    </submittedName>
</protein>
<name>A0A8S5PLA8_9CAUD</name>
<evidence type="ECO:0000313" key="1">
    <source>
        <dbReference type="EMBL" id="DAE07267.1"/>
    </source>
</evidence>